<proteinExistence type="predicted"/>
<keyword evidence="2" id="KW-1185">Reference proteome</keyword>
<comment type="caution">
    <text evidence="1">The sequence shown here is derived from an EMBL/GenBank/DDBJ whole genome shotgun (WGS) entry which is preliminary data.</text>
</comment>
<evidence type="ECO:0000313" key="2">
    <source>
        <dbReference type="Proteomes" id="UP001054252"/>
    </source>
</evidence>
<reference evidence="1 2" key="1">
    <citation type="journal article" date="2021" name="Commun. Biol.">
        <title>The genome of Shorea leprosula (Dipterocarpaceae) highlights the ecological relevance of drought in aseasonal tropical rainforests.</title>
        <authorList>
            <person name="Ng K.K.S."/>
            <person name="Kobayashi M.J."/>
            <person name="Fawcett J.A."/>
            <person name="Hatakeyama M."/>
            <person name="Paape T."/>
            <person name="Ng C.H."/>
            <person name="Ang C.C."/>
            <person name="Tnah L.H."/>
            <person name="Lee C.T."/>
            <person name="Nishiyama T."/>
            <person name="Sese J."/>
            <person name="O'Brien M.J."/>
            <person name="Copetti D."/>
            <person name="Mohd Noor M.I."/>
            <person name="Ong R.C."/>
            <person name="Putra M."/>
            <person name="Sireger I.Z."/>
            <person name="Indrioko S."/>
            <person name="Kosugi Y."/>
            <person name="Izuno A."/>
            <person name="Isagi Y."/>
            <person name="Lee S.L."/>
            <person name="Shimizu K.K."/>
        </authorList>
    </citation>
    <scope>NUCLEOTIDE SEQUENCE [LARGE SCALE GENOMIC DNA]</scope>
    <source>
        <strain evidence="1">214</strain>
    </source>
</reference>
<dbReference type="Proteomes" id="UP001054252">
    <property type="component" value="Unassembled WGS sequence"/>
</dbReference>
<dbReference type="EMBL" id="BPVZ01000003">
    <property type="protein sequence ID" value="GKU89704.1"/>
    <property type="molecule type" value="Genomic_DNA"/>
</dbReference>
<evidence type="ECO:0000313" key="1">
    <source>
        <dbReference type="EMBL" id="GKU89704.1"/>
    </source>
</evidence>
<organism evidence="1 2">
    <name type="scientific">Rubroshorea leprosula</name>
    <dbReference type="NCBI Taxonomy" id="152421"/>
    <lineage>
        <taxon>Eukaryota</taxon>
        <taxon>Viridiplantae</taxon>
        <taxon>Streptophyta</taxon>
        <taxon>Embryophyta</taxon>
        <taxon>Tracheophyta</taxon>
        <taxon>Spermatophyta</taxon>
        <taxon>Magnoliopsida</taxon>
        <taxon>eudicotyledons</taxon>
        <taxon>Gunneridae</taxon>
        <taxon>Pentapetalae</taxon>
        <taxon>rosids</taxon>
        <taxon>malvids</taxon>
        <taxon>Malvales</taxon>
        <taxon>Dipterocarpaceae</taxon>
        <taxon>Rubroshorea</taxon>
    </lineage>
</organism>
<gene>
    <name evidence="1" type="ORF">SLEP1_g3807</name>
</gene>
<name>A0AAV5HUU9_9ROSI</name>
<sequence>MDKVAKSDSLSSTFRYGERRSNSEACDDCNESAIGNFMCSGVLVKVDESVAVMTWKLTRMTPKKMRGVLSAAPISCVESYMLQAIPLCWAMMSCSELSSKAFERINLPAKPMELGSNGRIPRIQDDYTNPKNIMDGGSTSPLRYFQRQKDKLESGDGRMKDDRLGAYEWST</sequence>
<protein>
    <submittedName>
        <fullName evidence="1">Uncharacterized protein</fullName>
    </submittedName>
</protein>
<dbReference type="AlphaFoldDB" id="A0AAV5HUU9"/>
<accession>A0AAV5HUU9</accession>